<proteinExistence type="predicted"/>
<evidence type="ECO:0000313" key="2">
    <source>
        <dbReference type="EMBL" id="KAK1598374.1"/>
    </source>
</evidence>
<gene>
    <name evidence="2" type="ORF">LY79DRAFT_539004</name>
</gene>
<organism evidence="2 3">
    <name type="scientific">Colletotrichum navitas</name>
    <dbReference type="NCBI Taxonomy" id="681940"/>
    <lineage>
        <taxon>Eukaryota</taxon>
        <taxon>Fungi</taxon>
        <taxon>Dikarya</taxon>
        <taxon>Ascomycota</taxon>
        <taxon>Pezizomycotina</taxon>
        <taxon>Sordariomycetes</taxon>
        <taxon>Hypocreomycetidae</taxon>
        <taxon>Glomerellales</taxon>
        <taxon>Glomerellaceae</taxon>
        <taxon>Colletotrichum</taxon>
        <taxon>Colletotrichum graminicola species complex</taxon>
    </lineage>
</organism>
<reference evidence="2" key="1">
    <citation type="submission" date="2021-06" db="EMBL/GenBank/DDBJ databases">
        <title>Comparative genomics, transcriptomics and evolutionary studies reveal genomic signatures of adaptation to plant cell wall in hemibiotrophic fungi.</title>
        <authorList>
            <consortium name="DOE Joint Genome Institute"/>
            <person name="Baroncelli R."/>
            <person name="Diaz J.F."/>
            <person name="Benocci T."/>
            <person name="Peng M."/>
            <person name="Battaglia E."/>
            <person name="Haridas S."/>
            <person name="Andreopoulos W."/>
            <person name="Labutti K."/>
            <person name="Pangilinan J."/>
            <person name="Floch G.L."/>
            <person name="Makela M.R."/>
            <person name="Henrissat B."/>
            <person name="Grigoriev I.V."/>
            <person name="Crouch J.A."/>
            <person name="De Vries R.P."/>
            <person name="Sukno S.A."/>
            <person name="Thon M.R."/>
        </authorList>
    </citation>
    <scope>NUCLEOTIDE SEQUENCE</scope>
    <source>
        <strain evidence="2">CBS 125086</strain>
    </source>
</reference>
<protein>
    <submittedName>
        <fullName evidence="2">Uncharacterized protein</fullName>
    </submittedName>
</protein>
<keyword evidence="3" id="KW-1185">Reference proteome</keyword>
<name>A0AAD8QA17_9PEZI</name>
<dbReference type="RefSeq" id="XP_060419079.1">
    <property type="nucleotide sequence ID" value="XM_060556783.1"/>
</dbReference>
<sequence>MPVCLPSTPFIIIAKPRPSVSSPAFCLHPPPSSRIPMLHVLRQRRMPPMPIEDSLYLVWHSPTDYYSDKFVDSQPIARYPCLYPAGYLCCLEPSAREGRGSRSCPEPSAWSTSSSLLVGWT</sequence>
<comment type="caution">
    <text evidence="2">The sequence shown here is derived from an EMBL/GenBank/DDBJ whole genome shotgun (WGS) entry which is preliminary data.</text>
</comment>
<dbReference type="Proteomes" id="UP001230504">
    <property type="component" value="Unassembled WGS sequence"/>
</dbReference>
<dbReference type="AlphaFoldDB" id="A0AAD8QA17"/>
<evidence type="ECO:0000256" key="1">
    <source>
        <dbReference type="SAM" id="MobiDB-lite"/>
    </source>
</evidence>
<dbReference type="EMBL" id="JAHLJV010000005">
    <property type="protein sequence ID" value="KAK1598374.1"/>
    <property type="molecule type" value="Genomic_DNA"/>
</dbReference>
<dbReference type="GeneID" id="85441023"/>
<feature type="region of interest" description="Disordered" evidence="1">
    <location>
        <begin position="95"/>
        <end position="121"/>
    </location>
</feature>
<evidence type="ECO:0000313" key="3">
    <source>
        <dbReference type="Proteomes" id="UP001230504"/>
    </source>
</evidence>
<feature type="compositionally biased region" description="Polar residues" evidence="1">
    <location>
        <begin position="109"/>
        <end position="121"/>
    </location>
</feature>
<accession>A0AAD8QA17</accession>